<proteinExistence type="predicted"/>
<dbReference type="InterPro" id="IPR014004">
    <property type="entry name" value="Transpt-assoc_nodulatn_dom_bac"/>
</dbReference>
<organism evidence="2 3">
    <name type="scientific">Candidatus Aquicultor secundus</name>
    <dbReference type="NCBI Taxonomy" id="1973895"/>
    <lineage>
        <taxon>Bacteria</taxon>
        <taxon>Bacillati</taxon>
        <taxon>Actinomycetota</taxon>
        <taxon>Candidatus Aquicultoria</taxon>
        <taxon>Candidatus Aquicultorales</taxon>
        <taxon>Candidatus Aquicultoraceae</taxon>
        <taxon>Candidatus Aquicultor</taxon>
    </lineage>
</organism>
<feature type="domain" description="BON" evidence="1">
    <location>
        <begin position="149"/>
        <end position="217"/>
    </location>
</feature>
<accession>A0A2M7T5I6</accession>
<dbReference type="RefSeq" id="WP_286678650.1">
    <property type="nucleotide sequence ID" value="NZ_MNXI01000094.1"/>
</dbReference>
<gene>
    <name evidence="2" type="ORF">COY37_10330</name>
</gene>
<dbReference type="PANTHER" id="PTHR34606">
    <property type="entry name" value="BON DOMAIN-CONTAINING PROTEIN"/>
    <property type="match status" value="1"/>
</dbReference>
<comment type="caution">
    <text evidence="2">The sequence shown here is derived from an EMBL/GenBank/DDBJ whole genome shotgun (WGS) entry which is preliminary data.</text>
</comment>
<evidence type="ECO:0000313" key="3">
    <source>
        <dbReference type="Proteomes" id="UP000230956"/>
    </source>
</evidence>
<evidence type="ECO:0000313" key="2">
    <source>
        <dbReference type="EMBL" id="PIZ35487.1"/>
    </source>
</evidence>
<evidence type="ECO:0000259" key="1">
    <source>
        <dbReference type="PROSITE" id="PS50914"/>
    </source>
</evidence>
<dbReference type="EMBL" id="PFNG01000238">
    <property type="protein sequence ID" value="PIZ35487.1"/>
    <property type="molecule type" value="Genomic_DNA"/>
</dbReference>
<dbReference type="AlphaFoldDB" id="A0A2M7T5I6"/>
<name>A0A2M7T5I6_9ACTN</name>
<sequence length="219" mass="23685">MPSDQQVLSDVQDALTWDVRINAANIDVSVTSGIVSLSGIVDTYAQKLDAAQISSRIKGVVDVINNLVVKPSVVRSDIEIQDDIEAAFKRDVLVDETDIVVRVSNGIVVLSGAVGTMAEKNAAESDAWLTPGVTDVINNVVVTPAVARMDQDIEEDVRASLARDTRIDIRNIDVTSVDAVVYLRGRVGDFTQKWIASDIAWWTPGVRDVINELTVKAVA</sequence>
<feature type="domain" description="BON" evidence="1">
    <location>
        <begin position="3"/>
        <end position="71"/>
    </location>
</feature>
<feature type="domain" description="BON" evidence="1">
    <location>
        <begin position="76"/>
        <end position="144"/>
    </location>
</feature>
<protein>
    <recommendedName>
        <fullName evidence="1">BON domain-containing protein</fullName>
    </recommendedName>
</protein>
<dbReference type="InterPro" id="IPR007055">
    <property type="entry name" value="BON_dom"/>
</dbReference>
<dbReference type="PROSITE" id="PS50914">
    <property type="entry name" value="BON"/>
    <property type="match status" value="3"/>
</dbReference>
<dbReference type="Gene3D" id="3.30.1340.30">
    <property type="match status" value="3"/>
</dbReference>
<dbReference type="InterPro" id="IPR051686">
    <property type="entry name" value="Lipoprotein_DolP"/>
</dbReference>
<dbReference type="Pfam" id="PF04972">
    <property type="entry name" value="BON"/>
    <property type="match status" value="3"/>
</dbReference>
<dbReference type="SMART" id="SM00749">
    <property type="entry name" value="BON"/>
    <property type="match status" value="3"/>
</dbReference>
<dbReference type="PANTHER" id="PTHR34606:SF15">
    <property type="entry name" value="BON DOMAIN-CONTAINING PROTEIN"/>
    <property type="match status" value="1"/>
</dbReference>
<dbReference type="Proteomes" id="UP000230956">
    <property type="component" value="Unassembled WGS sequence"/>
</dbReference>
<reference evidence="3" key="1">
    <citation type="submission" date="2017-09" db="EMBL/GenBank/DDBJ databases">
        <title>Depth-based differentiation of microbial function through sediment-hosted aquifers and enrichment of novel symbionts in the deep terrestrial subsurface.</title>
        <authorList>
            <person name="Probst A.J."/>
            <person name="Ladd B."/>
            <person name="Jarett J.K."/>
            <person name="Geller-Mcgrath D.E."/>
            <person name="Sieber C.M.K."/>
            <person name="Emerson J.B."/>
            <person name="Anantharaman K."/>
            <person name="Thomas B.C."/>
            <person name="Malmstrom R."/>
            <person name="Stieglmeier M."/>
            <person name="Klingl A."/>
            <person name="Woyke T."/>
            <person name="Ryan C.M."/>
            <person name="Banfield J.F."/>
        </authorList>
    </citation>
    <scope>NUCLEOTIDE SEQUENCE [LARGE SCALE GENOMIC DNA]</scope>
</reference>